<sequence>MNRKHSVVLSRLTTVRKQRGLAALEFVIALPVLLILSVLVIDVGRALIQYTQVNKALQNGIRYAVVDTYGTLDFGSIADAANIKNVVVYGTPSVADTAEPLLNYLTLEDVTLTEPTEATKEVTLSASFTYTPFFSRLPFRDTPLDFTLAAATKMRTAP</sequence>
<dbReference type="Pfam" id="PF07811">
    <property type="entry name" value="TadE"/>
    <property type="match status" value="1"/>
</dbReference>
<dbReference type="Proteomes" id="UP000278792">
    <property type="component" value="Unassembled WGS sequence"/>
</dbReference>
<reference evidence="3 4" key="1">
    <citation type="submission" date="2018-11" db="EMBL/GenBank/DDBJ databases">
        <title>Vibrio ponticus strain CAIM 1751 pathogenic for the snapper Lutjanus guttatus.</title>
        <authorList>
            <person name="Soto-Rodriguez S."/>
            <person name="Lozano-Olvera R."/>
            <person name="Gomez-Gil B."/>
        </authorList>
    </citation>
    <scope>NUCLEOTIDE SEQUENCE [LARGE SCALE GENOMIC DNA]</scope>
    <source>
        <strain evidence="3 4">CAIM 1751</strain>
    </source>
</reference>
<organism evidence="3 4">
    <name type="scientific">Vibrio ponticus</name>
    <dbReference type="NCBI Taxonomy" id="265668"/>
    <lineage>
        <taxon>Bacteria</taxon>
        <taxon>Pseudomonadati</taxon>
        <taxon>Pseudomonadota</taxon>
        <taxon>Gammaproteobacteria</taxon>
        <taxon>Vibrionales</taxon>
        <taxon>Vibrionaceae</taxon>
        <taxon>Vibrio</taxon>
    </lineage>
</organism>
<dbReference type="InterPro" id="IPR012495">
    <property type="entry name" value="TadE-like_dom"/>
</dbReference>
<keyword evidence="1" id="KW-0812">Transmembrane</keyword>
<dbReference type="EMBL" id="RKIK01000026">
    <property type="protein sequence ID" value="ROV60106.1"/>
    <property type="molecule type" value="Genomic_DNA"/>
</dbReference>
<proteinExistence type="predicted"/>
<keyword evidence="1" id="KW-0472">Membrane</keyword>
<evidence type="ECO:0000256" key="1">
    <source>
        <dbReference type="SAM" id="Phobius"/>
    </source>
</evidence>
<evidence type="ECO:0000313" key="3">
    <source>
        <dbReference type="EMBL" id="ROV60106.1"/>
    </source>
</evidence>
<dbReference type="AlphaFoldDB" id="A0A3N3E0B3"/>
<keyword evidence="1" id="KW-1133">Transmembrane helix</keyword>
<gene>
    <name evidence="3" type="ORF">EGH82_10515</name>
</gene>
<name>A0A3N3E0B3_9VIBR</name>
<accession>A0A3N3E0B3</accession>
<feature type="domain" description="TadE-like" evidence="2">
    <location>
        <begin position="20"/>
        <end position="62"/>
    </location>
</feature>
<evidence type="ECO:0000313" key="4">
    <source>
        <dbReference type="Proteomes" id="UP000278792"/>
    </source>
</evidence>
<evidence type="ECO:0000259" key="2">
    <source>
        <dbReference type="Pfam" id="PF07811"/>
    </source>
</evidence>
<comment type="caution">
    <text evidence="3">The sequence shown here is derived from an EMBL/GenBank/DDBJ whole genome shotgun (WGS) entry which is preliminary data.</text>
</comment>
<feature type="transmembrane region" description="Helical" evidence="1">
    <location>
        <begin position="21"/>
        <end position="41"/>
    </location>
</feature>
<protein>
    <submittedName>
        <fullName evidence="3">Pilus assembly protein</fullName>
    </submittedName>
</protein>